<comment type="similarity">
    <text evidence="1">Belongs to the DNA2/NAM7 helicase family.</text>
</comment>
<dbReference type="GO" id="GO:0016787">
    <property type="term" value="F:hydrolase activity"/>
    <property type="evidence" value="ECO:0007669"/>
    <property type="project" value="UniProtKB-KW"/>
</dbReference>
<proteinExistence type="inferred from homology"/>
<comment type="caution">
    <text evidence="8">The sequence shown here is derived from an EMBL/GenBank/DDBJ whole genome shotgun (WGS) entry which is preliminary data.</text>
</comment>
<gene>
    <name evidence="8" type="ORF">B0I31_10959</name>
</gene>
<dbReference type="Gene3D" id="3.40.50.300">
    <property type="entry name" value="P-loop containing nucleotide triphosphate hydrolases"/>
    <property type="match status" value="2"/>
</dbReference>
<evidence type="ECO:0000313" key="8">
    <source>
        <dbReference type="EMBL" id="PSL53269.1"/>
    </source>
</evidence>
<dbReference type="PANTHER" id="PTHR43788:SF8">
    <property type="entry name" value="DNA-BINDING PROTEIN SMUBP-2"/>
    <property type="match status" value="1"/>
</dbReference>
<dbReference type="SUPFAM" id="SSF52540">
    <property type="entry name" value="P-loop containing nucleoside triphosphate hydrolases"/>
    <property type="match status" value="1"/>
</dbReference>
<sequence>MHSVQLPLNGVIHLVASAEDDHRLREKTRNHPRLPQSVAQVAAELSASRGGVPATVDEPNRSNGRRTLLVYGTAWSVRLEPTHSGRGYKVKWVDPLRIRDHHRIARHFLSLRTIGWRHVDSLRELGEGTHSFWPQIEQQWEWLVRSQADASPAPALPSHHTAFLDTVEQVVDAGERVAVAASNGERPYPYRDVAPVGERRQGTHAVYGFTIGETAVPEEGAFVQVKGYDEHRGQVVRLDGWVATVRFDEAVDWELLPKTGELETTTSTVVFKKQREAITALRDRRTRNPHLLTALVDARTRPLGEAPDTPTEDLDPDQLRAFRRALAVEDLMLVLGPPGTGKTRVISQVAHAAGRGDGWTRPPQRVLVTSHSNRAVDNILPRLSPDLVVVRVGNAGTVTEEGRPYLLDEQSRQLRGQVLAGVDRGLREFADLEIAQKWSDELADRVDALLALYADVDEAHAGVAAARRAAGGPAQARVDGVEAVLADLDLRSARVHRAGERTTRLSRIPLLGWWARWRGAALWSQAQQLDAARHSHAEELRHARQHLKAVTEHAPAVRHAVSVLAQRWEQAEKARESAFLAAHASRAAVSGSEPPPVVRDTPDPVAVRYDLTALVSWLRARLPLLHARARLLEDWHREVSGATTQLHPELIRYAHVVAATTIGTASRPELSDVDFDLVIVDEAGQIGTADLLVPLVRARRAVLVGDQQQLPPFLDSEVDAWGRDVGDPRIRTLLAQSALEHLVDRLPQANVVPLTWQRRMPAVIAEFSSQVFYGGRLRTAGTRVHDDPLFGSPLVFVDTARLSAQQRRERPARQREHRQNGYHNPAETLLLSRLAAHYDATGREWAVIVPYSAQVKAVTAAIVELIGKEAQVRLNVGSVDSFQGGERQVILYGFTRSNPDGNVGFLRELRRANVAFTRAKEQLVLVGDLDTLTMARDTGFRDLARALRDHVATAGEIRQYAEVLDRIGGR</sequence>
<keyword evidence="2" id="KW-0547">Nucleotide-binding</keyword>
<evidence type="ECO:0000256" key="5">
    <source>
        <dbReference type="ARBA" id="ARBA00022840"/>
    </source>
</evidence>
<dbReference type="InterPro" id="IPR041679">
    <property type="entry name" value="DNA2/NAM7-like_C"/>
</dbReference>
<keyword evidence="5" id="KW-0067">ATP-binding</keyword>
<evidence type="ECO:0000256" key="1">
    <source>
        <dbReference type="ARBA" id="ARBA00007913"/>
    </source>
</evidence>
<dbReference type="GO" id="GO:0005524">
    <property type="term" value="F:ATP binding"/>
    <property type="evidence" value="ECO:0007669"/>
    <property type="project" value="UniProtKB-KW"/>
</dbReference>
<dbReference type="RefSeq" id="WP_146173937.1">
    <property type="nucleotide sequence ID" value="NZ_PYAX01000009.1"/>
</dbReference>
<evidence type="ECO:0000256" key="2">
    <source>
        <dbReference type="ARBA" id="ARBA00022741"/>
    </source>
</evidence>
<dbReference type="PANTHER" id="PTHR43788">
    <property type="entry name" value="DNA2/NAM7 HELICASE FAMILY MEMBER"/>
    <property type="match status" value="1"/>
</dbReference>
<dbReference type="InterPro" id="IPR050534">
    <property type="entry name" value="Coronavir_polyprotein_1ab"/>
</dbReference>
<dbReference type="EMBL" id="PYAX01000009">
    <property type="protein sequence ID" value="PSL53269.1"/>
    <property type="molecule type" value="Genomic_DNA"/>
</dbReference>
<evidence type="ECO:0000259" key="7">
    <source>
        <dbReference type="Pfam" id="PF13087"/>
    </source>
</evidence>
<name>A0A2P8I481_SACCR</name>
<dbReference type="OrthoDB" id="3197455at2"/>
<dbReference type="InterPro" id="IPR047187">
    <property type="entry name" value="SF1_C_Upf1"/>
</dbReference>
<evidence type="ECO:0000313" key="9">
    <source>
        <dbReference type="Proteomes" id="UP000241118"/>
    </source>
</evidence>
<dbReference type="Pfam" id="PF13087">
    <property type="entry name" value="AAA_12"/>
    <property type="match status" value="1"/>
</dbReference>
<keyword evidence="4" id="KW-0347">Helicase</keyword>
<evidence type="ECO:0000256" key="3">
    <source>
        <dbReference type="ARBA" id="ARBA00022801"/>
    </source>
</evidence>
<evidence type="ECO:0000259" key="6">
    <source>
        <dbReference type="Pfam" id="PF13086"/>
    </source>
</evidence>
<keyword evidence="9" id="KW-1185">Reference proteome</keyword>
<dbReference type="Pfam" id="PF13086">
    <property type="entry name" value="AAA_11"/>
    <property type="match status" value="1"/>
</dbReference>
<dbReference type="Proteomes" id="UP000241118">
    <property type="component" value="Unassembled WGS sequence"/>
</dbReference>
<feature type="domain" description="DNA2/NAM7 helicase-like C-terminal" evidence="7">
    <location>
        <begin position="735"/>
        <end position="928"/>
    </location>
</feature>
<dbReference type="CDD" id="cd17934">
    <property type="entry name" value="DEXXQc_Upf1-like"/>
    <property type="match status" value="1"/>
</dbReference>
<accession>A0A2P8I481</accession>
<dbReference type="CDD" id="cd18808">
    <property type="entry name" value="SF1_C_Upf1"/>
    <property type="match status" value="1"/>
</dbReference>
<reference evidence="8 9" key="1">
    <citation type="submission" date="2018-03" db="EMBL/GenBank/DDBJ databases">
        <title>Genomic Encyclopedia of Type Strains, Phase III (KMG-III): the genomes of soil and plant-associated and newly described type strains.</title>
        <authorList>
            <person name="Whitman W."/>
        </authorList>
    </citation>
    <scope>NUCLEOTIDE SEQUENCE [LARGE SCALE GENOMIC DNA]</scope>
    <source>
        <strain evidence="8 9">CGMCC 4.7097</strain>
    </source>
</reference>
<dbReference type="AlphaFoldDB" id="A0A2P8I481"/>
<dbReference type="InterPro" id="IPR041677">
    <property type="entry name" value="DNA2/NAM7_AAA_11"/>
</dbReference>
<keyword evidence="3" id="KW-0378">Hydrolase</keyword>
<dbReference type="GO" id="GO:0043139">
    <property type="term" value="F:5'-3' DNA helicase activity"/>
    <property type="evidence" value="ECO:0007669"/>
    <property type="project" value="TreeGrafter"/>
</dbReference>
<protein>
    <submittedName>
        <fullName evidence="8">AAA domain-containing protein</fullName>
    </submittedName>
</protein>
<organism evidence="8 9">
    <name type="scientific">Saccharothrix carnea</name>
    <dbReference type="NCBI Taxonomy" id="1280637"/>
    <lineage>
        <taxon>Bacteria</taxon>
        <taxon>Bacillati</taxon>
        <taxon>Actinomycetota</taxon>
        <taxon>Actinomycetes</taxon>
        <taxon>Pseudonocardiales</taxon>
        <taxon>Pseudonocardiaceae</taxon>
        <taxon>Saccharothrix</taxon>
    </lineage>
</organism>
<evidence type="ECO:0000256" key="4">
    <source>
        <dbReference type="ARBA" id="ARBA00022806"/>
    </source>
</evidence>
<dbReference type="InterPro" id="IPR027417">
    <property type="entry name" value="P-loop_NTPase"/>
</dbReference>
<feature type="domain" description="DNA2/NAM7 helicase helicase" evidence="6">
    <location>
        <begin position="314"/>
        <end position="716"/>
    </location>
</feature>